<keyword evidence="2" id="KW-1185">Reference proteome</keyword>
<proteinExistence type="predicted"/>
<evidence type="ECO:0000313" key="1">
    <source>
        <dbReference type="EMBL" id="TWU00592.1"/>
    </source>
</evidence>
<protein>
    <submittedName>
        <fullName evidence="1">Uncharacterized protein</fullName>
    </submittedName>
</protein>
<dbReference type="Proteomes" id="UP000317421">
    <property type="component" value="Unassembled WGS sequence"/>
</dbReference>
<comment type="caution">
    <text evidence="1">The sequence shown here is derived from an EMBL/GenBank/DDBJ whole genome shotgun (WGS) entry which is preliminary data.</text>
</comment>
<reference evidence="1 2" key="1">
    <citation type="submission" date="2019-02" db="EMBL/GenBank/DDBJ databases">
        <title>Deep-cultivation of Planctomycetes and their phenomic and genomic characterization uncovers novel biology.</title>
        <authorList>
            <person name="Wiegand S."/>
            <person name="Jogler M."/>
            <person name="Boedeker C."/>
            <person name="Pinto D."/>
            <person name="Vollmers J."/>
            <person name="Rivas-Marin E."/>
            <person name="Kohn T."/>
            <person name="Peeters S.H."/>
            <person name="Heuer A."/>
            <person name="Rast P."/>
            <person name="Oberbeckmann S."/>
            <person name="Bunk B."/>
            <person name="Jeske O."/>
            <person name="Meyerdierks A."/>
            <person name="Storesund J.E."/>
            <person name="Kallscheuer N."/>
            <person name="Luecker S."/>
            <person name="Lage O.M."/>
            <person name="Pohl T."/>
            <person name="Merkel B.J."/>
            <person name="Hornburger P."/>
            <person name="Mueller R.-W."/>
            <person name="Bruemmer F."/>
            <person name="Labrenz M."/>
            <person name="Spormann A.M."/>
            <person name="Op Den Camp H."/>
            <person name="Overmann J."/>
            <person name="Amann R."/>
            <person name="Jetten M.S.M."/>
            <person name="Mascher T."/>
            <person name="Medema M.H."/>
            <person name="Devos D.P."/>
            <person name="Kaster A.-K."/>
            <person name="Ovreas L."/>
            <person name="Rohde M."/>
            <person name="Galperin M.Y."/>
            <person name="Jogler C."/>
        </authorList>
    </citation>
    <scope>NUCLEOTIDE SEQUENCE [LARGE SCALE GENOMIC DNA]</scope>
    <source>
        <strain evidence="1 2">Pla108</strain>
    </source>
</reference>
<dbReference type="PROSITE" id="PS51257">
    <property type="entry name" value="PROKAR_LIPOPROTEIN"/>
    <property type="match status" value="1"/>
</dbReference>
<dbReference type="AlphaFoldDB" id="A0A5C6ANK3"/>
<dbReference type="RefSeq" id="WP_197526331.1">
    <property type="nucleotide sequence ID" value="NZ_SJPR01000001.1"/>
</dbReference>
<gene>
    <name evidence="1" type="ORF">Pla108_15440</name>
</gene>
<organism evidence="1 2">
    <name type="scientific">Botrimarina colliarenosi</name>
    <dbReference type="NCBI Taxonomy" id="2528001"/>
    <lineage>
        <taxon>Bacteria</taxon>
        <taxon>Pseudomonadati</taxon>
        <taxon>Planctomycetota</taxon>
        <taxon>Planctomycetia</taxon>
        <taxon>Pirellulales</taxon>
        <taxon>Lacipirellulaceae</taxon>
        <taxon>Botrimarina</taxon>
    </lineage>
</organism>
<evidence type="ECO:0000313" key="2">
    <source>
        <dbReference type="Proteomes" id="UP000317421"/>
    </source>
</evidence>
<dbReference type="EMBL" id="SJPR01000001">
    <property type="protein sequence ID" value="TWU00592.1"/>
    <property type="molecule type" value="Genomic_DNA"/>
</dbReference>
<accession>A0A5C6ANK3</accession>
<name>A0A5C6ANK3_9BACT</name>
<sequence>MSLSRTLLLAAACFTLVGCQKKETVVDVKSPLGDVEVVKDTATGDVSVDVDAENE</sequence>